<dbReference type="Proteomes" id="UP000188320">
    <property type="component" value="Unassembled WGS sequence"/>
</dbReference>
<protein>
    <submittedName>
        <fullName evidence="11">Ammonium transporter 1</fullName>
    </submittedName>
</protein>
<accession>A0A1R1PTC6</accession>
<dbReference type="GO" id="GO:0005886">
    <property type="term" value="C:plasma membrane"/>
    <property type="evidence" value="ECO:0007669"/>
    <property type="project" value="TreeGrafter"/>
</dbReference>
<organism evidence="11 12">
    <name type="scientific">Zancudomyces culisetae</name>
    <name type="common">Gut fungus</name>
    <name type="synonym">Smittium culisetae</name>
    <dbReference type="NCBI Taxonomy" id="1213189"/>
    <lineage>
        <taxon>Eukaryota</taxon>
        <taxon>Fungi</taxon>
        <taxon>Fungi incertae sedis</taxon>
        <taxon>Zoopagomycota</taxon>
        <taxon>Kickxellomycotina</taxon>
        <taxon>Harpellomycetes</taxon>
        <taxon>Harpellales</taxon>
        <taxon>Legeriomycetaceae</taxon>
        <taxon>Zancudomyces</taxon>
    </lineage>
</organism>
<dbReference type="InterPro" id="IPR029020">
    <property type="entry name" value="Ammonium/urea_transptr"/>
</dbReference>
<evidence type="ECO:0000313" key="11">
    <source>
        <dbReference type="EMBL" id="OMH84153.1"/>
    </source>
</evidence>
<dbReference type="Pfam" id="PF00909">
    <property type="entry name" value="Ammonium_transp"/>
    <property type="match status" value="3"/>
</dbReference>
<feature type="transmembrane region" description="Helical" evidence="9">
    <location>
        <begin position="224"/>
        <end position="247"/>
    </location>
</feature>
<gene>
    <name evidence="11" type="ORF">AX774_g2323</name>
</gene>
<evidence type="ECO:0000256" key="6">
    <source>
        <dbReference type="ARBA" id="ARBA00023136"/>
    </source>
</evidence>
<dbReference type="OrthoDB" id="534912at2759"/>
<dbReference type="AlphaFoldDB" id="A0A1R1PTC6"/>
<evidence type="ECO:0000256" key="9">
    <source>
        <dbReference type="SAM" id="Phobius"/>
    </source>
</evidence>
<feature type="transmembrane region" description="Helical" evidence="9">
    <location>
        <begin position="379"/>
        <end position="401"/>
    </location>
</feature>
<feature type="region of interest" description="Disordered" evidence="8">
    <location>
        <begin position="441"/>
        <end position="461"/>
    </location>
</feature>
<dbReference type="PANTHER" id="PTHR43029:SF10">
    <property type="entry name" value="AMMONIUM TRANSPORTER MEP2"/>
    <property type="match status" value="1"/>
</dbReference>
<dbReference type="Gene3D" id="1.10.3430.10">
    <property type="entry name" value="Ammonium transporter AmtB like domains"/>
    <property type="match status" value="2"/>
</dbReference>
<dbReference type="InterPro" id="IPR024041">
    <property type="entry name" value="NH4_transpt_AmtB-like_dom"/>
</dbReference>
<sequence>MSTQSTPLTAIITGTTTIATMVMATVATTPIITPSTVTPTTPPIHQQSSVYTIQPGESGDIAWMMFSTALVFLMIPGVGYFYSGLVSHPRYSLSILMLSLLSLSVVSLQWCLIGFPLVFSTKPQNITPFVGFDPSLSLFVATPAHLLAKLNNNTVFYNLPVVVFAVYQGMFAAITPILSVGSVAGKLKLLPCIIYFFLWTTLVYDPIAYWNWSPSGWLFKMGALDFAGGLVVHANSGISGFTLAVVLSKFANKRARSTSANQSIEQNNRLSEMEKNIQSFNTTVINSDAKRGFVDENTNQTQTATMAASKITINQKGKYIGSKISDVSTNSSTVSGTGSTPSEKPNNIYHVILGTVLLWFGWFGFNAGSSGAANAITGYAFLNTNLAASAGGLTWTLLSCFNKQKAKPTRPTQKSVNYGNNNNTNSEDEVMDEIDLSGVNSSNDSTKSFKTNKTEQNAETSGKFETQFMSNTDGKHLVGNVHGKETGGSEPAQLRIRIRESNKLVDIHTSKLKNNYKLSAVDFCNGAVAGLVAITPAAGYVACWASIVIGILAATGCYYATRLKDMLGISDVCDVLAVHGIGGIIGAILTGVFARSQYSIPYVITDGASNNTSLSPFAPSAINGGWLDGNFIQVPIQLLACVVCIAWSVTVTFILAYLMSKFEILNLRSDFIDVTNGNTSEAVDTATCYNYSSNLGSDDFEMGENGYHYLDAVYEVENDGLSISTTHSR</sequence>
<dbReference type="PANTHER" id="PTHR43029">
    <property type="entry name" value="AMMONIUM TRANSPORTER MEP2"/>
    <property type="match status" value="1"/>
</dbReference>
<evidence type="ECO:0000259" key="10">
    <source>
        <dbReference type="Pfam" id="PF00909"/>
    </source>
</evidence>
<keyword evidence="3" id="KW-0813">Transport</keyword>
<feature type="domain" description="Ammonium transporter AmtB-like" evidence="10">
    <location>
        <begin position="62"/>
        <end position="260"/>
    </location>
</feature>
<evidence type="ECO:0000256" key="8">
    <source>
        <dbReference type="SAM" id="MobiDB-lite"/>
    </source>
</evidence>
<comment type="similarity">
    <text evidence="2">Belongs to the ammonia transporter channel (TC 1.A.11.2) family.</text>
</comment>
<dbReference type="InterPro" id="IPR001905">
    <property type="entry name" value="Ammonium_transpt"/>
</dbReference>
<evidence type="ECO:0000256" key="3">
    <source>
        <dbReference type="ARBA" id="ARBA00022448"/>
    </source>
</evidence>
<name>A0A1R1PTC6_ZANCU</name>
<comment type="caution">
    <text evidence="11">The sequence shown here is derived from an EMBL/GenBank/DDBJ whole genome shotgun (WGS) entry which is preliminary data.</text>
</comment>
<feature type="transmembrane region" description="Helical" evidence="9">
    <location>
        <begin position="61"/>
        <end position="83"/>
    </location>
</feature>
<feature type="transmembrane region" description="Helical" evidence="9">
    <location>
        <begin position="573"/>
        <end position="594"/>
    </location>
</feature>
<feature type="transmembrane region" description="Helical" evidence="9">
    <location>
        <begin position="544"/>
        <end position="561"/>
    </location>
</feature>
<feature type="transmembrane region" description="Helical" evidence="9">
    <location>
        <begin position="520"/>
        <end position="538"/>
    </location>
</feature>
<feature type="transmembrane region" description="Helical" evidence="9">
    <location>
        <begin position="192"/>
        <end position="212"/>
    </location>
</feature>
<feature type="domain" description="Ammonium transporter AmtB-like" evidence="10">
    <location>
        <begin position="341"/>
        <end position="406"/>
    </location>
</feature>
<comment type="subcellular location">
    <subcellularLocation>
        <location evidence="1">Membrane</location>
        <topology evidence="1">Multi-pass membrane protein</topology>
    </subcellularLocation>
</comment>
<feature type="region of interest" description="Disordered" evidence="8">
    <location>
        <begin position="408"/>
        <end position="427"/>
    </location>
</feature>
<keyword evidence="12" id="KW-1185">Reference proteome</keyword>
<feature type="transmembrane region" description="Helical" evidence="9">
    <location>
        <begin position="348"/>
        <end position="367"/>
    </location>
</feature>
<feature type="transmembrane region" description="Helical" evidence="9">
    <location>
        <begin position="636"/>
        <end position="658"/>
    </location>
</feature>
<evidence type="ECO:0000256" key="5">
    <source>
        <dbReference type="ARBA" id="ARBA00022989"/>
    </source>
</evidence>
<proteinExistence type="inferred from homology"/>
<evidence type="ECO:0000256" key="1">
    <source>
        <dbReference type="ARBA" id="ARBA00004141"/>
    </source>
</evidence>
<dbReference type="GO" id="GO:0008519">
    <property type="term" value="F:ammonium channel activity"/>
    <property type="evidence" value="ECO:0007669"/>
    <property type="project" value="InterPro"/>
</dbReference>
<keyword evidence="6 9" id="KW-0472">Membrane</keyword>
<keyword evidence="4 9" id="KW-0812">Transmembrane</keyword>
<reference evidence="12" key="1">
    <citation type="submission" date="2017-01" db="EMBL/GenBank/DDBJ databases">
        <authorList>
            <person name="Wang Y."/>
            <person name="White M."/>
            <person name="Kvist S."/>
            <person name="Moncalvo J.-M."/>
        </authorList>
    </citation>
    <scope>NUCLEOTIDE SEQUENCE [LARGE SCALE GENOMIC DNA]</scope>
    <source>
        <strain evidence="12">COL-18-3</strain>
    </source>
</reference>
<dbReference type="EMBL" id="LSSK01000243">
    <property type="protein sequence ID" value="OMH84153.1"/>
    <property type="molecule type" value="Genomic_DNA"/>
</dbReference>
<evidence type="ECO:0000256" key="7">
    <source>
        <dbReference type="ARBA" id="ARBA00023177"/>
    </source>
</evidence>
<evidence type="ECO:0000313" key="12">
    <source>
        <dbReference type="Proteomes" id="UP000188320"/>
    </source>
</evidence>
<keyword evidence="5 9" id="KW-1133">Transmembrane helix</keyword>
<keyword evidence="7" id="KW-0924">Ammonia transport</keyword>
<dbReference type="SUPFAM" id="SSF111352">
    <property type="entry name" value="Ammonium transporter"/>
    <property type="match status" value="3"/>
</dbReference>
<feature type="transmembrane region" description="Helical" evidence="9">
    <location>
        <begin position="95"/>
        <end position="119"/>
    </location>
</feature>
<evidence type="ECO:0000256" key="2">
    <source>
        <dbReference type="ARBA" id="ARBA00005887"/>
    </source>
</evidence>
<feature type="transmembrane region" description="Helical" evidence="9">
    <location>
        <begin position="155"/>
        <end position="180"/>
    </location>
</feature>
<evidence type="ECO:0000256" key="4">
    <source>
        <dbReference type="ARBA" id="ARBA00022692"/>
    </source>
</evidence>
<feature type="domain" description="Ammonium transporter AmtB-like" evidence="10">
    <location>
        <begin position="515"/>
        <end position="667"/>
    </location>
</feature>